<organism evidence="1 2">
    <name type="scientific">Natrinema hispanicum</name>
    <dbReference type="NCBI Taxonomy" id="392421"/>
    <lineage>
        <taxon>Archaea</taxon>
        <taxon>Methanobacteriati</taxon>
        <taxon>Methanobacteriota</taxon>
        <taxon>Stenosarchaea group</taxon>
        <taxon>Halobacteria</taxon>
        <taxon>Halobacteriales</taxon>
        <taxon>Natrialbaceae</taxon>
        <taxon>Natrinema</taxon>
    </lineage>
</organism>
<feature type="non-terminal residue" evidence="1">
    <location>
        <position position="42"/>
    </location>
</feature>
<name>A0A1G6YLN1_9EURY</name>
<evidence type="ECO:0000313" key="1">
    <source>
        <dbReference type="EMBL" id="SDD90587.1"/>
    </source>
</evidence>
<protein>
    <submittedName>
        <fullName evidence="1">Uncharacterized protein</fullName>
    </submittedName>
</protein>
<dbReference type="Proteomes" id="UP000324021">
    <property type="component" value="Unassembled WGS sequence"/>
</dbReference>
<dbReference type="AlphaFoldDB" id="A0A1G6YLN1"/>
<reference evidence="1 2" key="1">
    <citation type="submission" date="2016-10" db="EMBL/GenBank/DDBJ databases">
        <authorList>
            <person name="Varghese N."/>
            <person name="Submissions S."/>
        </authorList>
    </citation>
    <scope>NUCLEOTIDE SEQUENCE [LARGE SCALE GENOMIC DNA]</scope>
    <source>
        <strain evidence="1 2">CDM_1</strain>
    </source>
</reference>
<accession>A0A1G6YLN1</accession>
<dbReference type="EMBL" id="FMZP01000068">
    <property type="protein sequence ID" value="SDD90587.1"/>
    <property type="molecule type" value="Genomic_DNA"/>
</dbReference>
<evidence type="ECO:0000313" key="2">
    <source>
        <dbReference type="Proteomes" id="UP000324021"/>
    </source>
</evidence>
<sequence>MSQTTSEFESAISRLEQQAEELIHKDTDLLTVVRGFDFSETA</sequence>
<gene>
    <name evidence="1" type="ORF">SAMN05192552_10687</name>
</gene>
<proteinExistence type="predicted"/>